<proteinExistence type="predicted"/>
<dbReference type="OrthoDB" id="1721578at2"/>
<gene>
    <name evidence="2" type="ORF">SAMN02745218_01258</name>
</gene>
<dbReference type="Pfam" id="PF09706">
    <property type="entry name" value="Cas_CXXC_CXXC"/>
    <property type="match status" value="1"/>
</dbReference>
<keyword evidence="3" id="KW-1185">Reference proteome</keyword>
<reference evidence="3" key="1">
    <citation type="submission" date="2016-11" db="EMBL/GenBank/DDBJ databases">
        <authorList>
            <person name="Varghese N."/>
            <person name="Submissions S."/>
        </authorList>
    </citation>
    <scope>NUCLEOTIDE SEQUENCE [LARGE SCALE GENOMIC DNA]</scope>
    <source>
        <strain evidence="3">DSM 11792</strain>
    </source>
</reference>
<dbReference type="EMBL" id="FQUW01000013">
    <property type="protein sequence ID" value="SHF01226.1"/>
    <property type="molecule type" value="Genomic_DNA"/>
</dbReference>
<dbReference type="InterPro" id="IPR019121">
    <property type="entry name" value="CRISPR-assoc_CXXC-CXXC_dom"/>
</dbReference>
<sequence>MVEPVTLYPASWYYNACAYGFLKVLAYGLGEEYVENNVLQRDGTIRLTPGLVTALFTTPEEDPSPRVPVKEDRHPPVSDIKRLAWWWVEMNREMIAWKEDELPNNLPPEEVIEKVCSKVITGRPLRVGTYQGNFKKYGNLFQPSVHRDKKTFLNKWFSCNRDSGREKCSFCGQLTGQSGDTFEQRLYHRFFMSVLSDDLASSTGEFPNSFWDFKPNLLLCPLCRSIFLCAHFTIVQVLFANTSNFLLTWHFNKFLAQSQKNLFRTVKNYQEELFYHFLHFNNQMSRSMGAWELQGLEFLNFTGEGIEHFVLPPVVCNLLLNPKVSSLLARIRNRAVLKYILEERFELLPNISYKSLRVALGTAPGNVKDPEAELSLREIINLCHLYAEIKKLFERREPVVVKTEEVLRCGQEAPAVLAKEGSSLIYRLLELVRLGKKDEAYYLLLRSYIAESRPFPPVLTKVFQLQNMNLFKNFMFSYIAGVQSNTGGGEI</sequence>
<protein>
    <submittedName>
        <fullName evidence="2">CRISPR-associated protein Cst1</fullName>
    </submittedName>
</protein>
<dbReference type="InterPro" id="IPR010180">
    <property type="entry name" value="CRISPR-assoc_prot_CXXC-CXXC"/>
</dbReference>
<accession>A0A1M4Y6H6</accession>
<feature type="domain" description="CRISPR-associated protein CXXC-CXXC" evidence="1">
    <location>
        <begin position="196"/>
        <end position="232"/>
    </location>
</feature>
<name>A0A1M4Y6H6_9FIRM</name>
<dbReference type="NCBIfam" id="TIGR01908">
    <property type="entry name" value="cas_CXXC_CXXC"/>
    <property type="match status" value="1"/>
</dbReference>
<dbReference type="RefSeq" id="WP_073164255.1">
    <property type="nucleotide sequence ID" value="NZ_FQUW01000013.1"/>
</dbReference>
<evidence type="ECO:0000313" key="3">
    <source>
        <dbReference type="Proteomes" id="UP000184196"/>
    </source>
</evidence>
<evidence type="ECO:0000313" key="2">
    <source>
        <dbReference type="EMBL" id="SHF01226.1"/>
    </source>
</evidence>
<dbReference type="Proteomes" id="UP000184196">
    <property type="component" value="Unassembled WGS sequence"/>
</dbReference>
<evidence type="ECO:0000259" key="1">
    <source>
        <dbReference type="Pfam" id="PF09706"/>
    </source>
</evidence>
<organism evidence="2 3">
    <name type="scientific">Desulfofundulus australicus DSM 11792</name>
    <dbReference type="NCBI Taxonomy" id="1121425"/>
    <lineage>
        <taxon>Bacteria</taxon>
        <taxon>Bacillati</taxon>
        <taxon>Bacillota</taxon>
        <taxon>Clostridia</taxon>
        <taxon>Eubacteriales</taxon>
        <taxon>Peptococcaceae</taxon>
        <taxon>Desulfofundulus</taxon>
    </lineage>
</organism>
<dbReference type="AlphaFoldDB" id="A0A1M4Y6H6"/>